<dbReference type="InterPro" id="IPR005066">
    <property type="entry name" value="MoCF_OxRdtse_dimer"/>
</dbReference>
<feature type="transmembrane region" description="Helical" evidence="2">
    <location>
        <begin position="114"/>
        <end position="144"/>
    </location>
</feature>
<feature type="transmembrane region" description="Helical" evidence="2">
    <location>
        <begin position="75"/>
        <end position="94"/>
    </location>
</feature>
<dbReference type="SUPFAM" id="SSF81296">
    <property type="entry name" value="E set domains"/>
    <property type="match status" value="1"/>
</dbReference>
<keyword evidence="2" id="KW-1133">Transmembrane helix</keyword>
<dbReference type="RefSeq" id="WP_097381143.1">
    <property type="nucleotide sequence ID" value="NZ_NXNI01000001.1"/>
</dbReference>
<dbReference type="EMBL" id="NXNI01000001">
    <property type="protein sequence ID" value="PCR92217.1"/>
    <property type="molecule type" value="Genomic_DNA"/>
</dbReference>
<keyword evidence="6" id="KW-1185">Reference proteome</keyword>
<dbReference type="Gene3D" id="3.90.420.10">
    <property type="entry name" value="Oxidoreductase, molybdopterin-binding domain"/>
    <property type="match status" value="1"/>
</dbReference>
<evidence type="ECO:0000313" key="5">
    <source>
        <dbReference type="EMBL" id="PCR92217.1"/>
    </source>
</evidence>
<dbReference type="InterPro" id="IPR000572">
    <property type="entry name" value="OxRdtase_Mopterin-bd_dom"/>
</dbReference>
<dbReference type="GO" id="GO:0006790">
    <property type="term" value="P:sulfur compound metabolic process"/>
    <property type="evidence" value="ECO:0007669"/>
    <property type="project" value="TreeGrafter"/>
</dbReference>
<gene>
    <name evidence="5" type="ORF">CP557_17785</name>
</gene>
<organism evidence="5 6">
    <name type="scientific">Natrinema ejinorense</name>
    <dbReference type="NCBI Taxonomy" id="373386"/>
    <lineage>
        <taxon>Archaea</taxon>
        <taxon>Methanobacteriati</taxon>
        <taxon>Methanobacteriota</taxon>
        <taxon>Stenosarchaea group</taxon>
        <taxon>Halobacteria</taxon>
        <taxon>Halobacteriales</taxon>
        <taxon>Natrialbaceae</taxon>
        <taxon>Natrinema</taxon>
    </lineage>
</organism>
<evidence type="ECO:0008006" key="7">
    <source>
        <dbReference type="Google" id="ProtNLM"/>
    </source>
</evidence>
<dbReference type="GO" id="GO:0030151">
    <property type="term" value="F:molybdenum ion binding"/>
    <property type="evidence" value="ECO:0007669"/>
    <property type="project" value="InterPro"/>
</dbReference>
<evidence type="ECO:0000256" key="2">
    <source>
        <dbReference type="SAM" id="Phobius"/>
    </source>
</evidence>
<name>A0A2A5QZG2_9EURY</name>
<dbReference type="InterPro" id="IPR036374">
    <property type="entry name" value="OxRdtase_Mopterin-bd_sf"/>
</dbReference>
<dbReference type="Pfam" id="PF00174">
    <property type="entry name" value="Oxidored_molyb"/>
    <property type="match status" value="1"/>
</dbReference>
<dbReference type="GO" id="GO:0043546">
    <property type="term" value="F:molybdopterin cofactor binding"/>
    <property type="evidence" value="ECO:0007669"/>
    <property type="project" value="TreeGrafter"/>
</dbReference>
<dbReference type="PANTHER" id="PTHR19372">
    <property type="entry name" value="SULFITE REDUCTASE"/>
    <property type="match status" value="1"/>
</dbReference>
<reference evidence="5 6" key="1">
    <citation type="submission" date="2017-09" db="EMBL/GenBank/DDBJ databases">
        <title>Genome sequences of Natrinema ejinorence JCM 13890T.</title>
        <authorList>
            <person name="Roh S.W."/>
            <person name="Kim Y.B."/>
            <person name="Kim J.Y."/>
        </authorList>
    </citation>
    <scope>NUCLEOTIDE SEQUENCE [LARGE SCALE GENOMIC DNA]</scope>
    <source>
        <strain evidence="5 6">JCM 13890</strain>
    </source>
</reference>
<dbReference type="Proteomes" id="UP000219689">
    <property type="component" value="Unassembled WGS sequence"/>
</dbReference>
<evidence type="ECO:0000256" key="1">
    <source>
        <dbReference type="SAM" id="MobiDB-lite"/>
    </source>
</evidence>
<dbReference type="InterPro" id="IPR014756">
    <property type="entry name" value="Ig_E-set"/>
</dbReference>
<dbReference type="AlphaFoldDB" id="A0A2A5QZG2"/>
<evidence type="ECO:0000313" key="6">
    <source>
        <dbReference type="Proteomes" id="UP000219689"/>
    </source>
</evidence>
<sequence>MIPFLSRLSSARATWRMLTATIAAVGAVAGSFAYAGLTPQFVGEPAATFVVDVMPAAIVNAVLDTLGSLAEPASFLLALTLVTVGLSIVVFGALQLEAVADVQYLAVSLSGGLVWLVTALATGVPVAAVAAGVPAATIVGVVEVAAARDPLSVRRDRTVDRSKRATLQAGFGTLSLSGLAYVAGRRRTPDSSVPYLDGGNRPPVAERALLTQAGDDAFDLANAPGLISEIGDFYTVDINTIDPIVEQEDWSLSITGSVDAEFDLSYDELRDRTADRFYSTLRCVGDDLNDREMDTAVWTGVPVTDLLEEAGPDESATYAVVHAVDDYWNTISREALERSYVVYGMNGRVLPREHGHPVRLLVPGNWGEVNVKWISEIELVDERRAGYWDERGWDGTGEVETVAKIWSVDHGDDGTVTVGGHAYAGLEGVETVDVSIDGGDTWTEAEVSAPLEGEPRDVWRQWRYSFEPTADSHEVVARAIDGTGAVQTEEPSGSKPDGATGWVSRTIDA</sequence>
<evidence type="ECO:0000259" key="4">
    <source>
        <dbReference type="Pfam" id="PF03404"/>
    </source>
</evidence>
<dbReference type="PANTHER" id="PTHR19372:SF7">
    <property type="entry name" value="SULFITE OXIDASE, MITOCHONDRIAL"/>
    <property type="match status" value="1"/>
</dbReference>
<evidence type="ECO:0000259" key="3">
    <source>
        <dbReference type="Pfam" id="PF00174"/>
    </source>
</evidence>
<dbReference type="GO" id="GO:0008482">
    <property type="term" value="F:sulfite oxidase activity"/>
    <property type="evidence" value="ECO:0007669"/>
    <property type="project" value="TreeGrafter"/>
</dbReference>
<proteinExistence type="predicted"/>
<protein>
    <recommendedName>
        <fullName evidence="7">Sulfite oxidase</fullName>
    </recommendedName>
</protein>
<dbReference type="GO" id="GO:0020037">
    <property type="term" value="F:heme binding"/>
    <property type="evidence" value="ECO:0007669"/>
    <property type="project" value="TreeGrafter"/>
</dbReference>
<dbReference type="Pfam" id="PF03404">
    <property type="entry name" value="Mo-co_dimer"/>
    <property type="match status" value="1"/>
</dbReference>
<dbReference type="Gene3D" id="2.60.40.650">
    <property type="match status" value="1"/>
</dbReference>
<keyword evidence="2" id="KW-0472">Membrane</keyword>
<accession>A0A2A5QZG2</accession>
<dbReference type="SUPFAM" id="SSF56524">
    <property type="entry name" value="Oxidoreductase molybdopterin-binding domain"/>
    <property type="match status" value="1"/>
</dbReference>
<feature type="domain" description="Oxidoreductase molybdopterin-binding" evidence="3">
    <location>
        <begin position="243"/>
        <end position="388"/>
    </location>
</feature>
<feature type="domain" description="Moybdenum cofactor oxidoreductase dimerisation" evidence="4">
    <location>
        <begin position="408"/>
        <end position="490"/>
    </location>
</feature>
<keyword evidence="2" id="KW-0812">Transmembrane</keyword>
<feature type="region of interest" description="Disordered" evidence="1">
    <location>
        <begin position="484"/>
        <end position="509"/>
    </location>
</feature>
<comment type="caution">
    <text evidence="5">The sequence shown here is derived from an EMBL/GenBank/DDBJ whole genome shotgun (WGS) entry which is preliminary data.</text>
</comment>
<dbReference type="OrthoDB" id="9576at2157"/>